<sequence length="119" mass="13343">MVAPSLFWIVLIFLCSILQVSYAVDCFTCSVDFRSQPFEQNNSCLFPTKDNEKTRCSDSSKFCQGVVTRINGVFVQLQRTCETDCTQICVEKGFGVETSECKFCCNKNPDCGKDGYVVV</sequence>
<feature type="chain" id="PRO_5014831002" description="Secreted protein" evidence="1">
    <location>
        <begin position="24"/>
        <end position="119"/>
    </location>
</feature>
<keyword evidence="1" id="KW-0732">Signal</keyword>
<organism evidence="2">
    <name type="scientific">Parasteatoda tepidariorum</name>
    <name type="common">Common house spider</name>
    <name type="synonym">Achaearanea tepidariorum</name>
    <dbReference type="NCBI Taxonomy" id="114398"/>
    <lineage>
        <taxon>Eukaryota</taxon>
        <taxon>Metazoa</taxon>
        <taxon>Ecdysozoa</taxon>
        <taxon>Arthropoda</taxon>
        <taxon>Chelicerata</taxon>
        <taxon>Arachnida</taxon>
        <taxon>Araneae</taxon>
        <taxon>Araneomorphae</taxon>
        <taxon>Entelegynae</taxon>
        <taxon>Araneoidea</taxon>
        <taxon>Theridiidae</taxon>
        <taxon>Parasteatoda</taxon>
    </lineage>
</organism>
<dbReference type="OrthoDB" id="6410921at2759"/>
<evidence type="ECO:0008006" key="3">
    <source>
        <dbReference type="Google" id="ProtNLM"/>
    </source>
</evidence>
<reference evidence="2" key="1">
    <citation type="journal article" date="2016" name="Mol. Ecol. Resour.">
        <title>Evaluation of the impact of RNA preservation methods of spiders for de novo transcriptome assembly.</title>
        <authorList>
            <person name="Kono N."/>
            <person name="Nakamura H."/>
            <person name="Ito Y."/>
            <person name="Tomita M."/>
            <person name="Arakawa K."/>
        </authorList>
    </citation>
    <scope>NUCLEOTIDE SEQUENCE</scope>
    <source>
        <tissue evidence="2">Whole body</tissue>
    </source>
</reference>
<proteinExistence type="evidence at transcript level"/>
<name>A0A2L2YJP4_PARTP</name>
<feature type="signal peptide" evidence="1">
    <location>
        <begin position="1"/>
        <end position="23"/>
    </location>
</feature>
<dbReference type="EMBL" id="IAAA01038427">
    <property type="protein sequence ID" value="LAA08326.1"/>
    <property type="molecule type" value="mRNA"/>
</dbReference>
<evidence type="ECO:0000313" key="2">
    <source>
        <dbReference type="EMBL" id="LAA08326.1"/>
    </source>
</evidence>
<protein>
    <recommendedName>
        <fullName evidence="3">Secreted protein</fullName>
    </recommendedName>
</protein>
<evidence type="ECO:0000256" key="1">
    <source>
        <dbReference type="SAM" id="SignalP"/>
    </source>
</evidence>
<dbReference type="AlphaFoldDB" id="A0A2L2YJP4"/>
<accession>A0A2L2YJP4</accession>